<evidence type="ECO:0000256" key="2">
    <source>
        <dbReference type="ARBA" id="ARBA00022692"/>
    </source>
</evidence>
<keyword evidence="4 5" id="KW-1133">Transmembrane helix</keyword>
<comment type="caution">
    <text evidence="7">The sequence shown here is derived from an EMBL/GenBank/DDBJ whole genome shotgun (WGS) entry which is preliminary data.</text>
</comment>
<dbReference type="GO" id="GO:0016020">
    <property type="term" value="C:membrane"/>
    <property type="evidence" value="ECO:0007669"/>
    <property type="project" value="UniProtKB-SubCell"/>
</dbReference>
<dbReference type="Gene3D" id="2.60.40.3510">
    <property type="match status" value="1"/>
</dbReference>
<organism evidence="7 8">
    <name type="scientific">Fasciola gigantica</name>
    <name type="common">Giant liver fluke</name>
    <dbReference type="NCBI Taxonomy" id="46835"/>
    <lineage>
        <taxon>Eukaryota</taxon>
        <taxon>Metazoa</taxon>
        <taxon>Spiralia</taxon>
        <taxon>Lophotrochozoa</taxon>
        <taxon>Platyhelminthes</taxon>
        <taxon>Trematoda</taxon>
        <taxon>Digenea</taxon>
        <taxon>Plagiorchiida</taxon>
        <taxon>Echinostomata</taxon>
        <taxon>Echinostomatoidea</taxon>
        <taxon>Fasciolidae</taxon>
        <taxon>Fasciola</taxon>
    </lineage>
</organism>
<keyword evidence="3" id="KW-0677">Repeat</keyword>
<accession>A0A504YY10</accession>
<protein>
    <submittedName>
        <fullName evidence="7">Delta protein</fullName>
    </submittedName>
</protein>
<reference evidence="7 8" key="1">
    <citation type="submission" date="2019-04" db="EMBL/GenBank/DDBJ databases">
        <title>Annotation for the trematode Fasciola gigantica.</title>
        <authorList>
            <person name="Choi Y.-J."/>
        </authorList>
    </citation>
    <scope>NUCLEOTIDE SEQUENCE [LARGE SCALE GENOMIC DNA]</scope>
    <source>
        <strain evidence="7">Uganda_cow_1</strain>
    </source>
</reference>
<dbReference type="Pfam" id="PF07657">
    <property type="entry name" value="MNNL"/>
    <property type="match status" value="1"/>
</dbReference>
<dbReference type="EMBL" id="SUNJ01006482">
    <property type="protein sequence ID" value="TPP62758.1"/>
    <property type="molecule type" value="Genomic_DNA"/>
</dbReference>
<feature type="domain" description="Notch ligand N-terminal" evidence="6">
    <location>
        <begin position="58"/>
        <end position="147"/>
    </location>
</feature>
<dbReference type="STRING" id="46835.A0A504YY10"/>
<evidence type="ECO:0000256" key="3">
    <source>
        <dbReference type="ARBA" id="ARBA00022737"/>
    </source>
</evidence>
<dbReference type="AlphaFoldDB" id="A0A504YY10"/>
<dbReference type="Proteomes" id="UP000316759">
    <property type="component" value="Unassembled WGS sequence"/>
</dbReference>
<name>A0A504YY10_FASGI</name>
<proteinExistence type="predicted"/>
<evidence type="ECO:0000256" key="4">
    <source>
        <dbReference type="ARBA" id="ARBA00022989"/>
    </source>
</evidence>
<gene>
    <name evidence="7" type="ORF">FGIG_06744</name>
</gene>
<evidence type="ECO:0000256" key="5">
    <source>
        <dbReference type="SAM" id="Phobius"/>
    </source>
</evidence>
<dbReference type="GO" id="GO:0007219">
    <property type="term" value="P:Notch signaling pathway"/>
    <property type="evidence" value="ECO:0007669"/>
    <property type="project" value="InterPro"/>
</dbReference>
<evidence type="ECO:0000256" key="1">
    <source>
        <dbReference type="ARBA" id="ARBA00022536"/>
    </source>
</evidence>
<feature type="transmembrane region" description="Helical" evidence="5">
    <location>
        <begin position="21"/>
        <end position="42"/>
    </location>
</feature>
<keyword evidence="5" id="KW-0472">Membrane</keyword>
<evidence type="ECO:0000259" key="6">
    <source>
        <dbReference type="Pfam" id="PF07657"/>
    </source>
</evidence>
<keyword evidence="2 5" id="KW-0812">Transmembrane</keyword>
<dbReference type="InterPro" id="IPR011651">
    <property type="entry name" value="Notch_ligand_N"/>
</dbReference>
<dbReference type="OrthoDB" id="6258286at2759"/>
<keyword evidence="8" id="KW-1185">Reference proteome</keyword>
<sequence>MAIIYPTYNSQTNGIMSPKTISGCSWNMILILSLYIVSYLTWELSAINVNDDASHLATFSVKLLEFQNRGRRRMDGKCCGKSQEESSQCQSPCSLEFLICLEPFGIAVSLTDPKPYSGPCIYGKTGTGHWGNSDVVYGVDEAPTHYINISLPWPVS</sequence>
<keyword evidence="1" id="KW-0245">EGF-like domain</keyword>
<evidence type="ECO:0000313" key="7">
    <source>
        <dbReference type="EMBL" id="TPP62758.1"/>
    </source>
</evidence>
<evidence type="ECO:0000313" key="8">
    <source>
        <dbReference type="Proteomes" id="UP000316759"/>
    </source>
</evidence>